<evidence type="ECO:0000313" key="3">
    <source>
        <dbReference type="Proteomes" id="UP000507245"/>
    </source>
</evidence>
<evidence type="ECO:0000256" key="1">
    <source>
        <dbReference type="SAM" id="Phobius"/>
    </source>
</evidence>
<dbReference type="EMBL" id="CAEKKB010000004">
    <property type="protein sequence ID" value="CAB4307939.1"/>
    <property type="molecule type" value="Genomic_DNA"/>
</dbReference>
<keyword evidence="3" id="KW-1185">Reference proteome</keyword>
<keyword evidence="1" id="KW-0812">Transmembrane</keyword>
<keyword evidence="1" id="KW-0472">Membrane</keyword>
<organism evidence="2 3">
    <name type="scientific">Prunus armeniaca</name>
    <name type="common">Apricot</name>
    <name type="synonym">Armeniaca vulgaris</name>
    <dbReference type="NCBI Taxonomy" id="36596"/>
    <lineage>
        <taxon>Eukaryota</taxon>
        <taxon>Viridiplantae</taxon>
        <taxon>Streptophyta</taxon>
        <taxon>Embryophyta</taxon>
        <taxon>Tracheophyta</taxon>
        <taxon>Spermatophyta</taxon>
        <taxon>Magnoliopsida</taxon>
        <taxon>eudicotyledons</taxon>
        <taxon>Gunneridae</taxon>
        <taxon>Pentapetalae</taxon>
        <taxon>rosids</taxon>
        <taxon>fabids</taxon>
        <taxon>Rosales</taxon>
        <taxon>Rosaceae</taxon>
        <taxon>Amygdaloideae</taxon>
        <taxon>Amygdaleae</taxon>
        <taxon>Prunus</taxon>
    </lineage>
</organism>
<sequence length="101" mass="11709">MVPFMSVCHGSDFTLAHACTYFVFIVYFIFIVMEKNVSIPLCNVLDKVELCTLELHHFVLLENDVYKGGKVLVLYYHDPTHNNELENEDEEQEQHSEDVGN</sequence>
<evidence type="ECO:0000313" key="2">
    <source>
        <dbReference type="EMBL" id="CAB4307939.1"/>
    </source>
</evidence>
<feature type="transmembrane region" description="Helical" evidence="1">
    <location>
        <begin position="15"/>
        <end position="33"/>
    </location>
</feature>
<accession>A0A6J5X2D0</accession>
<keyword evidence="1" id="KW-1133">Transmembrane helix</keyword>
<gene>
    <name evidence="2" type="ORF">ORAREDHAP_LOCUS26945</name>
</gene>
<dbReference type="Proteomes" id="UP000507245">
    <property type="component" value="Unassembled WGS sequence"/>
</dbReference>
<dbReference type="AlphaFoldDB" id="A0A6J5X2D0"/>
<proteinExistence type="predicted"/>
<name>A0A6J5X2D0_PRUAR</name>
<protein>
    <submittedName>
        <fullName evidence="2">Uncharacterized protein</fullName>
    </submittedName>
</protein>
<reference evidence="3" key="1">
    <citation type="journal article" date="2020" name="Genome Biol.">
        <title>Gamete binning: chromosome-level and haplotype-resolved genome assembly enabled by high-throughput single-cell sequencing of gamete genomes.</title>
        <authorList>
            <person name="Campoy J.A."/>
            <person name="Sun H."/>
            <person name="Goel M."/>
            <person name="Jiao W.-B."/>
            <person name="Folz-Donahue K."/>
            <person name="Wang N."/>
            <person name="Rubio M."/>
            <person name="Liu C."/>
            <person name="Kukat C."/>
            <person name="Ruiz D."/>
            <person name="Huettel B."/>
            <person name="Schneeberger K."/>
        </authorList>
    </citation>
    <scope>NUCLEOTIDE SEQUENCE [LARGE SCALE GENOMIC DNA]</scope>
    <source>
        <strain evidence="3">cv. Rojo Pasion</strain>
    </source>
</reference>